<protein>
    <submittedName>
        <fullName evidence="2">Uncharacterized protein</fullName>
    </submittedName>
</protein>
<sequence length="123" mass="13214">MVKLATSSLAILAAVMSTVTARNCTPSLSYCGAELLDIGNYASEILEALRLAGEPTDALHRKNSLFYCTGGSGGEVLFEAYCGIDCVWGPTGRDSYCRPKDQLADLEHHASREGHLFDELIAT</sequence>
<dbReference type="Proteomes" id="UP000034112">
    <property type="component" value="Unassembled WGS sequence"/>
</dbReference>
<organism evidence="2 3">
    <name type="scientific">Trichoderma harzianum</name>
    <name type="common">Hypocrea lixii</name>
    <dbReference type="NCBI Taxonomy" id="5544"/>
    <lineage>
        <taxon>Eukaryota</taxon>
        <taxon>Fungi</taxon>
        <taxon>Dikarya</taxon>
        <taxon>Ascomycota</taxon>
        <taxon>Pezizomycotina</taxon>
        <taxon>Sordariomycetes</taxon>
        <taxon>Hypocreomycetidae</taxon>
        <taxon>Hypocreales</taxon>
        <taxon>Hypocreaceae</taxon>
        <taxon>Trichoderma</taxon>
    </lineage>
</organism>
<evidence type="ECO:0000313" key="3">
    <source>
        <dbReference type="Proteomes" id="UP000034112"/>
    </source>
</evidence>
<keyword evidence="1" id="KW-0732">Signal</keyword>
<dbReference type="EMBL" id="JOKZ01000126">
    <property type="protein sequence ID" value="KKP03033.1"/>
    <property type="molecule type" value="Genomic_DNA"/>
</dbReference>
<reference evidence="3" key="1">
    <citation type="journal article" date="2015" name="Genome Announc.">
        <title>Draft whole-genome sequence of the biocontrol agent Trichoderma harzianum T6776.</title>
        <authorList>
            <person name="Baroncelli R."/>
            <person name="Piaggeschi G."/>
            <person name="Fiorini L."/>
            <person name="Bertolini E."/>
            <person name="Zapparata A."/>
            <person name="Pe M.E."/>
            <person name="Sarrocco S."/>
            <person name="Vannacci G."/>
        </authorList>
    </citation>
    <scope>NUCLEOTIDE SEQUENCE [LARGE SCALE GENOMIC DNA]</scope>
    <source>
        <strain evidence="3">T6776</strain>
    </source>
</reference>
<dbReference type="OrthoDB" id="4899866at2759"/>
<proteinExistence type="predicted"/>
<evidence type="ECO:0000256" key="1">
    <source>
        <dbReference type="SAM" id="SignalP"/>
    </source>
</evidence>
<dbReference type="OMA" id="TDEAHIQ"/>
<gene>
    <name evidence="2" type="ORF">THAR02_04859</name>
</gene>
<feature type="chain" id="PRO_5002530269" evidence="1">
    <location>
        <begin position="22"/>
        <end position="123"/>
    </location>
</feature>
<feature type="signal peptide" evidence="1">
    <location>
        <begin position="1"/>
        <end position="21"/>
    </location>
</feature>
<evidence type="ECO:0000313" key="2">
    <source>
        <dbReference type="EMBL" id="KKP03033.1"/>
    </source>
</evidence>
<dbReference type="AlphaFoldDB" id="A0A0F9XS95"/>
<accession>A0A0F9XS95</accession>
<comment type="caution">
    <text evidence="2">The sequence shown here is derived from an EMBL/GenBank/DDBJ whole genome shotgun (WGS) entry which is preliminary data.</text>
</comment>
<name>A0A0F9XS95_TRIHA</name>